<dbReference type="AlphaFoldDB" id="A0A6A3B8K9"/>
<accession>A0A6A3B8K9</accession>
<dbReference type="EMBL" id="VEPZ02000890">
    <property type="protein sequence ID" value="KAE8712651.1"/>
    <property type="molecule type" value="Genomic_DNA"/>
</dbReference>
<sequence>MRSAVSVSKGVQQTGGGGFHSFMVRAMSFYCTSLGRLAKKLPNLIVLKVDVDELKLFPLFTNLWFCFITDWPTLIYLKGSNIVDTTVGSRKDEIEQKIAMHSAELDA</sequence>
<dbReference type="SUPFAM" id="SSF52833">
    <property type="entry name" value="Thioredoxin-like"/>
    <property type="match status" value="1"/>
</dbReference>
<dbReference type="Proteomes" id="UP000436088">
    <property type="component" value="Unassembled WGS sequence"/>
</dbReference>
<organism evidence="1 2">
    <name type="scientific">Hibiscus syriacus</name>
    <name type="common">Rose of Sharon</name>
    <dbReference type="NCBI Taxonomy" id="106335"/>
    <lineage>
        <taxon>Eukaryota</taxon>
        <taxon>Viridiplantae</taxon>
        <taxon>Streptophyta</taxon>
        <taxon>Embryophyta</taxon>
        <taxon>Tracheophyta</taxon>
        <taxon>Spermatophyta</taxon>
        <taxon>Magnoliopsida</taxon>
        <taxon>eudicotyledons</taxon>
        <taxon>Gunneridae</taxon>
        <taxon>Pentapetalae</taxon>
        <taxon>rosids</taxon>
        <taxon>malvids</taxon>
        <taxon>Malvales</taxon>
        <taxon>Malvaceae</taxon>
        <taxon>Malvoideae</taxon>
        <taxon>Hibiscus</taxon>
    </lineage>
</organism>
<keyword evidence="2" id="KW-1185">Reference proteome</keyword>
<gene>
    <name evidence="1" type="ORF">F3Y22_tig00110239pilonHSYRG00270</name>
</gene>
<name>A0A6A3B8K9_HIBSY</name>
<comment type="caution">
    <text evidence="1">The sequence shown here is derived from an EMBL/GenBank/DDBJ whole genome shotgun (WGS) entry which is preliminary data.</text>
</comment>
<evidence type="ECO:0000313" key="2">
    <source>
        <dbReference type="Proteomes" id="UP000436088"/>
    </source>
</evidence>
<reference evidence="1" key="1">
    <citation type="submission" date="2019-09" db="EMBL/GenBank/DDBJ databases">
        <title>Draft genome information of white flower Hibiscus syriacus.</title>
        <authorList>
            <person name="Kim Y.-M."/>
        </authorList>
    </citation>
    <scope>NUCLEOTIDE SEQUENCE [LARGE SCALE GENOMIC DNA]</scope>
    <source>
        <strain evidence="1">YM2019G1</strain>
    </source>
</reference>
<dbReference type="InterPro" id="IPR036249">
    <property type="entry name" value="Thioredoxin-like_sf"/>
</dbReference>
<dbReference type="CDD" id="cd02947">
    <property type="entry name" value="TRX_family"/>
    <property type="match status" value="1"/>
</dbReference>
<protein>
    <submittedName>
        <fullName evidence="1">Uncharacterized protein</fullName>
    </submittedName>
</protein>
<proteinExistence type="predicted"/>
<dbReference type="Gene3D" id="3.40.30.10">
    <property type="entry name" value="Glutaredoxin"/>
    <property type="match status" value="1"/>
</dbReference>
<evidence type="ECO:0000313" key="1">
    <source>
        <dbReference type="EMBL" id="KAE8712651.1"/>
    </source>
</evidence>